<dbReference type="PROSITE" id="PS50157">
    <property type="entry name" value="ZINC_FINGER_C2H2_2"/>
    <property type="match status" value="2"/>
</dbReference>
<evidence type="ECO:0000256" key="6">
    <source>
        <dbReference type="SAM" id="MobiDB-lite"/>
    </source>
</evidence>
<dbReference type="HOGENOM" id="CLU_966959_0_0_1"/>
<proteinExistence type="predicted"/>
<dbReference type="PANTHER" id="PTHR23235">
    <property type="entry name" value="KRUEPPEL-LIKE TRANSCRIPTION FACTOR"/>
    <property type="match status" value="1"/>
</dbReference>
<dbReference type="GO" id="GO:0000978">
    <property type="term" value="F:RNA polymerase II cis-regulatory region sequence-specific DNA binding"/>
    <property type="evidence" value="ECO:0007669"/>
    <property type="project" value="UniProtKB-ARBA"/>
</dbReference>
<keyword evidence="4" id="KW-0862">Zinc</keyword>
<dbReference type="STRING" id="936435.F8Q9E6"/>
<gene>
    <name evidence="8" type="ORF">SERLA73DRAFT_143290</name>
</gene>
<protein>
    <recommendedName>
        <fullName evidence="7">C2H2-type domain-containing protein</fullName>
    </recommendedName>
</protein>
<dbReference type="AlphaFoldDB" id="F8Q9E6"/>
<evidence type="ECO:0000256" key="4">
    <source>
        <dbReference type="ARBA" id="ARBA00022833"/>
    </source>
</evidence>
<dbReference type="InterPro" id="IPR036236">
    <property type="entry name" value="Znf_C2H2_sf"/>
</dbReference>
<dbReference type="Pfam" id="PF00096">
    <property type="entry name" value="zf-C2H2"/>
    <property type="match status" value="2"/>
</dbReference>
<evidence type="ECO:0000313" key="8">
    <source>
        <dbReference type="EMBL" id="EGN95201.1"/>
    </source>
</evidence>
<dbReference type="FunFam" id="3.30.160.60:FF:000125">
    <property type="entry name" value="Putative zinc finger protein 143"/>
    <property type="match status" value="1"/>
</dbReference>
<dbReference type="SMART" id="SM00355">
    <property type="entry name" value="ZnF_C2H2"/>
    <property type="match status" value="2"/>
</dbReference>
<feature type="compositionally biased region" description="Acidic residues" evidence="6">
    <location>
        <begin position="139"/>
        <end position="152"/>
    </location>
</feature>
<accession>F8Q9E6</accession>
<reference evidence="9" key="1">
    <citation type="journal article" date="2011" name="Science">
        <title>The plant cell wall-decomposing machinery underlies the functional diversity of forest fungi.</title>
        <authorList>
            <person name="Eastwood D.C."/>
            <person name="Floudas D."/>
            <person name="Binder M."/>
            <person name="Majcherczyk A."/>
            <person name="Schneider P."/>
            <person name="Aerts A."/>
            <person name="Asiegbu F.O."/>
            <person name="Baker S.E."/>
            <person name="Barry K."/>
            <person name="Bendiksby M."/>
            <person name="Blumentritt M."/>
            <person name="Coutinho P.M."/>
            <person name="Cullen D."/>
            <person name="de Vries R.P."/>
            <person name="Gathman A."/>
            <person name="Goodell B."/>
            <person name="Henrissat B."/>
            <person name="Ihrmark K."/>
            <person name="Kauserud H."/>
            <person name="Kohler A."/>
            <person name="LaButti K."/>
            <person name="Lapidus A."/>
            <person name="Lavin J.L."/>
            <person name="Lee Y.-H."/>
            <person name="Lindquist E."/>
            <person name="Lilly W."/>
            <person name="Lucas S."/>
            <person name="Morin E."/>
            <person name="Murat C."/>
            <person name="Oguiza J.A."/>
            <person name="Park J."/>
            <person name="Pisabarro A.G."/>
            <person name="Riley R."/>
            <person name="Rosling A."/>
            <person name="Salamov A."/>
            <person name="Schmidt O."/>
            <person name="Schmutz J."/>
            <person name="Skrede I."/>
            <person name="Stenlid J."/>
            <person name="Wiebenga A."/>
            <person name="Xie X."/>
            <person name="Kuees U."/>
            <person name="Hibbett D.S."/>
            <person name="Hoffmeister D."/>
            <person name="Hoegberg N."/>
            <person name="Martin F."/>
            <person name="Grigoriev I.V."/>
            <person name="Watkinson S.C."/>
        </authorList>
    </citation>
    <scope>NUCLEOTIDE SEQUENCE [LARGE SCALE GENOMIC DNA]</scope>
    <source>
        <strain evidence="9">strain S7.3</strain>
    </source>
</reference>
<feature type="domain" description="C2H2-type" evidence="7">
    <location>
        <begin position="231"/>
        <end position="261"/>
    </location>
</feature>
<dbReference type="eggNOG" id="KOG1721">
    <property type="taxonomic scope" value="Eukaryota"/>
</dbReference>
<dbReference type="Gene3D" id="3.30.160.60">
    <property type="entry name" value="Classic Zinc Finger"/>
    <property type="match status" value="2"/>
</dbReference>
<dbReference type="GO" id="GO:0000981">
    <property type="term" value="F:DNA-binding transcription factor activity, RNA polymerase II-specific"/>
    <property type="evidence" value="ECO:0007669"/>
    <property type="project" value="TreeGrafter"/>
</dbReference>
<keyword evidence="1" id="KW-0479">Metal-binding</keyword>
<name>F8Q9E6_SERL3</name>
<dbReference type="EMBL" id="GL945486">
    <property type="protein sequence ID" value="EGN95201.1"/>
    <property type="molecule type" value="Genomic_DNA"/>
</dbReference>
<keyword evidence="2" id="KW-0677">Repeat</keyword>
<keyword evidence="3 5" id="KW-0863">Zinc-finger</keyword>
<dbReference type="PANTHER" id="PTHR23235:SF120">
    <property type="entry name" value="KRUPPEL-LIKE FACTOR 15"/>
    <property type="match status" value="1"/>
</dbReference>
<feature type="region of interest" description="Disordered" evidence="6">
    <location>
        <begin position="139"/>
        <end position="211"/>
    </location>
</feature>
<dbReference type="InParanoid" id="F8Q9E6"/>
<evidence type="ECO:0000313" key="9">
    <source>
        <dbReference type="Proteomes" id="UP000008063"/>
    </source>
</evidence>
<feature type="domain" description="C2H2-type" evidence="7">
    <location>
        <begin position="262"/>
        <end position="288"/>
    </location>
</feature>
<evidence type="ECO:0000256" key="5">
    <source>
        <dbReference type="PROSITE-ProRule" id="PRU00042"/>
    </source>
</evidence>
<feature type="region of interest" description="Disordered" evidence="6">
    <location>
        <begin position="1"/>
        <end position="37"/>
    </location>
</feature>
<evidence type="ECO:0000259" key="7">
    <source>
        <dbReference type="PROSITE" id="PS50157"/>
    </source>
</evidence>
<sequence length="288" mass="32024">MDMDFGSSNIMGLTLDNDSTDSQNSYPTIPPQSQWLTSDGTWDASAVSQLDVPNSVQRSDFLSSSPEEVEMYARLANSDPALLFHHTRESPCTVHMSEVMGNVSDPPQSAIVPPTAITHDPSSFPDVAPAMFKMEDLEEGEDEVYKDDEEQESNNSSYCPSDSDYAPRYPSSPNDIASGKIPARRDRSSTYLPVPVPNLTKKSRGRKVPVSGGQSIVMRSKDKMKKGMRTYTCTVNGCGKCFVRGEHLKRHVRSIHTNEKPFCCPVEDCDRAFSRRDNLGQHIRIHKS</sequence>
<organism evidence="9">
    <name type="scientific">Serpula lacrymans var. lacrymans (strain S7.3)</name>
    <name type="common">Dry rot fungus</name>
    <dbReference type="NCBI Taxonomy" id="936435"/>
    <lineage>
        <taxon>Eukaryota</taxon>
        <taxon>Fungi</taxon>
        <taxon>Dikarya</taxon>
        <taxon>Basidiomycota</taxon>
        <taxon>Agaricomycotina</taxon>
        <taxon>Agaricomycetes</taxon>
        <taxon>Agaricomycetidae</taxon>
        <taxon>Boletales</taxon>
        <taxon>Coniophorineae</taxon>
        <taxon>Serpulaceae</taxon>
        <taxon>Serpula</taxon>
    </lineage>
</organism>
<dbReference type="GO" id="GO:0008270">
    <property type="term" value="F:zinc ion binding"/>
    <property type="evidence" value="ECO:0007669"/>
    <property type="project" value="UniProtKB-KW"/>
</dbReference>
<dbReference type="SUPFAM" id="SSF57667">
    <property type="entry name" value="beta-beta-alpha zinc fingers"/>
    <property type="match status" value="1"/>
</dbReference>
<dbReference type="Proteomes" id="UP000008063">
    <property type="component" value="Unassembled WGS sequence"/>
</dbReference>
<dbReference type="InterPro" id="IPR013087">
    <property type="entry name" value="Znf_C2H2_type"/>
</dbReference>
<evidence type="ECO:0000256" key="3">
    <source>
        <dbReference type="ARBA" id="ARBA00022771"/>
    </source>
</evidence>
<dbReference type="OrthoDB" id="6365676at2759"/>
<evidence type="ECO:0000256" key="2">
    <source>
        <dbReference type="ARBA" id="ARBA00022737"/>
    </source>
</evidence>
<dbReference type="PROSITE" id="PS00028">
    <property type="entry name" value="ZINC_FINGER_C2H2_1"/>
    <property type="match status" value="2"/>
</dbReference>
<evidence type="ECO:0000256" key="1">
    <source>
        <dbReference type="ARBA" id="ARBA00022723"/>
    </source>
</evidence>
<keyword evidence="9" id="KW-1185">Reference proteome</keyword>